<dbReference type="Proteomes" id="UP000410492">
    <property type="component" value="Unassembled WGS sequence"/>
</dbReference>
<evidence type="ECO:0000313" key="1">
    <source>
        <dbReference type="EMBL" id="VEN62529.1"/>
    </source>
</evidence>
<dbReference type="AlphaFoldDB" id="A0A653DQM0"/>
<accession>A0A653DQM0</accession>
<reference evidence="1 2" key="1">
    <citation type="submission" date="2019-01" db="EMBL/GenBank/DDBJ databases">
        <authorList>
            <person name="Sayadi A."/>
        </authorList>
    </citation>
    <scope>NUCLEOTIDE SEQUENCE [LARGE SCALE GENOMIC DNA]</scope>
</reference>
<name>A0A653DQM0_CALMS</name>
<dbReference type="EMBL" id="CAACVG010013932">
    <property type="protein sequence ID" value="VEN62529.1"/>
    <property type="molecule type" value="Genomic_DNA"/>
</dbReference>
<gene>
    <name evidence="1" type="ORF">CALMAC_LOCUS19623</name>
</gene>
<evidence type="ECO:0000313" key="2">
    <source>
        <dbReference type="Proteomes" id="UP000410492"/>
    </source>
</evidence>
<protein>
    <submittedName>
        <fullName evidence="1">Uncharacterized protein</fullName>
    </submittedName>
</protein>
<proteinExistence type="predicted"/>
<keyword evidence="2" id="KW-1185">Reference proteome</keyword>
<organism evidence="1 2">
    <name type="scientific">Callosobruchus maculatus</name>
    <name type="common">Southern cowpea weevil</name>
    <name type="synonym">Pulse bruchid</name>
    <dbReference type="NCBI Taxonomy" id="64391"/>
    <lineage>
        <taxon>Eukaryota</taxon>
        <taxon>Metazoa</taxon>
        <taxon>Ecdysozoa</taxon>
        <taxon>Arthropoda</taxon>
        <taxon>Hexapoda</taxon>
        <taxon>Insecta</taxon>
        <taxon>Pterygota</taxon>
        <taxon>Neoptera</taxon>
        <taxon>Endopterygota</taxon>
        <taxon>Coleoptera</taxon>
        <taxon>Polyphaga</taxon>
        <taxon>Cucujiformia</taxon>
        <taxon>Chrysomeloidea</taxon>
        <taxon>Chrysomelidae</taxon>
        <taxon>Bruchinae</taxon>
        <taxon>Bruchini</taxon>
        <taxon>Callosobruchus</taxon>
    </lineage>
</organism>
<sequence>MKTKTGKINSQKTFFVPDNGHIKGRTCLVHFSSHNEGKGIFYI</sequence>